<sequence length="399" mass="43395">MGALLSCISEKEVRRRAPPGRRRPPPSAGDHRSLSAVLGSSSRWSKLGASRKDRSEEALIQEQALAAALLLQQNGVGLPLDRSASLRFQAPGKKKEGLPRSSSSRARSLADPLLQPHQLVSQDLKIDDLETGTIVLVHGGGFGAWCWYKTIVFLEESGFKVIALDLAGCGVHSFDTNRITSLSQYVKPLTDFLEKLADGEKVILVGHDLGGACISFAMEIFPSKVAKAVYIAAAMLKSGQSTLDMFSLQEGVDDLMRQAQVFIYGNGSDRPPTAIDLKKSSLKDLMFNQSPSKVSPLSDRVFRLKGSDHSPFFSKPQALHKLLVEISRIPKNSTPLPPPAAAADPGLTSQPLRSFSKSSHMSVCMYGEIVRWSQLQGVDFASACLDQPPRIGGIWVLYW</sequence>
<dbReference type="Proteomes" id="UP001189122">
    <property type="component" value="Unassembled WGS sequence"/>
</dbReference>
<dbReference type="InterPro" id="IPR000073">
    <property type="entry name" value="AB_hydrolase_1"/>
</dbReference>
<dbReference type="PANTHER" id="PTHR10992:SF872">
    <property type="entry name" value="METHYLESTERASE 11, CHLOROPLASTIC-RELATED"/>
    <property type="match status" value="1"/>
</dbReference>
<gene>
    <name evidence="3" type="ORF">SI7747_01000179</name>
</gene>
<dbReference type="GO" id="GO:0009694">
    <property type="term" value="P:jasmonic acid metabolic process"/>
    <property type="evidence" value="ECO:0007669"/>
    <property type="project" value="TreeGrafter"/>
</dbReference>
<dbReference type="Pfam" id="PF12697">
    <property type="entry name" value="Abhydrolase_6"/>
    <property type="match status" value="1"/>
</dbReference>
<dbReference type="PANTHER" id="PTHR10992">
    <property type="entry name" value="METHYLESTERASE FAMILY MEMBER"/>
    <property type="match status" value="1"/>
</dbReference>
<dbReference type="EMBL" id="LR743588">
    <property type="protein sequence ID" value="CAA2613774.1"/>
    <property type="molecule type" value="Genomic_DNA"/>
</dbReference>
<dbReference type="GO" id="GO:0080032">
    <property type="term" value="F:methyl jasmonate esterase activity"/>
    <property type="evidence" value="ECO:0007669"/>
    <property type="project" value="TreeGrafter"/>
</dbReference>
<dbReference type="EMBL" id="CACRZD030000001">
    <property type="protein sequence ID" value="CAA6653589.1"/>
    <property type="molecule type" value="Genomic_DNA"/>
</dbReference>
<protein>
    <recommendedName>
        <fullName evidence="2">AB hydrolase-1 domain-containing protein</fullName>
    </recommendedName>
</protein>
<evidence type="ECO:0000256" key="1">
    <source>
        <dbReference type="SAM" id="MobiDB-lite"/>
    </source>
</evidence>
<evidence type="ECO:0000259" key="2">
    <source>
        <dbReference type="Pfam" id="PF12697"/>
    </source>
</evidence>
<feature type="domain" description="AB hydrolase-1" evidence="2">
    <location>
        <begin position="134"/>
        <end position="246"/>
    </location>
</feature>
<reference evidence="3 4" key="1">
    <citation type="submission" date="2019-12" db="EMBL/GenBank/DDBJ databases">
        <authorList>
            <person name="Scholz U."/>
            <person name="Mascher M."/>
            <person name="Fiebig A."/>
        </authorList>
    </citation>
    <scope>NUCLEOTIDE SEQUENCE</scope>
</reference>
<dbReference type="AlphaFoldDB" id="A0A7I8I7R5"/>
<dbReference type="GO" id="GO:0080030">
    <property type="term" value="F:methyl indole-3-acetate esterase activity"/>
    <property type="evidence" value="ECO:0007669"/>
    <property type="project" value="TreeGrafter"/>
</dbReference>
<keyword evidence="4" id="KW-1185">Reference proteome</keyword>
<name>A0A7I8I7R5_SPIIN</name>
<dbReference type="GO" id="GO:0009696">
    <property type="term" value="P:salicylic acid metabolic process"/>
    <property type="evidence" value="ECO:0007669"/>
    <property type="project" value="TreeGrafter"/>
</dbReference>
<dbReference type="InterPro" id="IPR029058">
    <property type="entry name" value="AB_hydrolase_fold"/>
</dbReference>
<dbReference type="Gene3D" id="3.40.50.1820">
    <property type="entry name" value="alpha/beta hydrolase"/>
    <property type="match status" value="1"/>
</dbReference>
<dbReference type="GO" id="GO:0080031">
    <property type="term" value="F:methyl salicylate esterase activity"/>
    <property type="evidence" value="ECO:0007669"/>
    <property type="project" value="TreeGrafter"/>
</dbReference>
<proteinExistence type="predicted"/>
<dbReference type="InterPro" id="IPR045889">
    <property type="entry name" value="MES/HNL"/>
</dbReference>
<evidence type="ECO:0000313" key="4">
    <source>
        <dbReference type="Proteomes" id="UP001189122"/>
    </source>
</evidence>
<evidence type="ECO:0000313" key="3">
    <source>
        <dbReference type="EMBL" id="CAA2613774.1"/>
    </source>
</evidence>
<feature type="region of interest" description="Disordered" evidence="1">
    <location>
        <begin position="1"/>
        <end position="39"/>
    </location>
</feature>
<accession>A0A7I8I7R5</accession>
<dbReference type="SUPFAM" id="SSF53474">
    <property type="entry name" value="alpha/beta-Hydrolases"/>
    <property type="match status" value="1"/>
</dbReference>
<organism evidence="3">
    <name type="scientific">Spirodela intermedia</name>
    <name type="common">Intermediate duckweed</name>
    <dbReference type="NCBI Taxonomy" id="51605"/>
    <lineage>
        <taxon>Eukaryota</taxon>
        <taxon>Viridiplantae</taxon>
        <taxon>Streptophyta</taxon>
        <taxon>Embryophyta</taxon>
        <taxon>Tracheophyta</taxon>
        <taxon>Spermatophyta</taxon>
        <taxon>Magnoliopsida</taxon>
        <taxon>Liliopsida</taxon>
        <taxon>Araceae</taxon>
        <taxon>Lemnoideae</taxon>
        <taxon>Spirodela</taxon>
    </lineage>
</organism>